<feature type="transmembrane region" description="Helical" evidence="1">
    <location>
        <begin position="12"/>
        <end position="31"/>
    </location>
</feature>
<keyword evidence="1" id="KW-0812">Transmembrane</keyword>
<protein>
    <recommendedName>
        <fullName evidence="4">Type IV pilus modification protein PilV</fullName>
    </recommendedName>
</protein>
<name>A0ABT7N9L3_9BURK</name>
<dbReference type="EMBL" id="JASZYV010000002">
    <property type="protein sequence ID" value="MDM0044639.1"/>
    <property type="molecule type" value="Genomic_DNA"/>
</dbReference>
<evidence type="ECO:0000313" key="3">
    <source>
        <dbReference type="Proteomes" id="UP001174908"/>
    </source>
</evidence>
<keyword evidence="1" id="KW-0472">Membrane</keyword>
<evidence type="ECO:0000256" key="1">
    <source>
        <dbReference type="SAM" id="Phobius"/>
    </source>
</evidence>
<accession>A0ABT7N9L3</accession>
<comment type="caution">
    <text evidence="2">The sequence shown here is derived from an EMBL/GenBank/DDBJ whole genome shotgun (WGS) entry which is preliminary data.</text>
</comment>
<reference evidence="2" key="1">
    <citation type="submission" date="2023-06" db="EMBL/GenBank/DDBJ databases">
        <authorList>
            <person name="Jiang Y."/>
            <person name="Liu Q."/>
        </authorList>
    </citation>
    <scope>NUCLEOTIDE SEQUENCE</scope>
    <source>
        <strain evidence="2">CGMCC 1.12089</strain>
    </source>
</reference>
<keyword evidence="3" id="KW-1185">Reference proteome</keyword>
<evidence type="ECO:0000313" key="2">
    <source>
        <dbReference type="EMBL" id="MDM0044639.1"/>
    </source>
</evidence>
<organism evidence="2 3">
    <name type="scientific">Variovorax dokdonensis</name>
    <dbReference type="NCBI Taxonomy" id="344883"/>
    <lineage>
        <taxon>Bacteria</taxon>
        <taxon>Pseudomonadati</taxon>
        <taxon>Pseudomonadota</taxon>
        <taxon>Betaproteobacteria</taxon>
        <taxon>Burkholderiales</taxon>
        <taxon>Comamonadaceae</taxon>
        <taxon>Variovorax</taxon>
    </lineage>
</organism>
<dbReference type="Proteomes" id="UP001174908">
    <property type="component" value="Unassembled WGS sequence"/>
</dbReference>
<keyword evidence="1" id="KW-1133">Transmembrane helix</keyword>
<evidence type="ECO:0008006" key="4">
    <source>
        <dbReference type="Google" id="ProtNLM"/>
    </source>
</evidence>
<proteinExistence type="predicted"/>
<dbReference type="RefSeq" id="WP_286659760.1">
    <property type="nucleotide sequence ID" value="NZ_JASZYV010000002.1"/>
</dbReference>
<gene>
    <name evidence="2" type="ORF">QTH91_09120</name>
</gene>
<sequence>MKRSTQRGIMLIEALVAIAIFSFAILGVVGLQATAIRAVRDADYRSKASLLADQLVGRMWLDRFNVPTYALNADVSATCPAGGNNSANPVVNEWLQGLTDLDNPGALPGAAGLRHKVVVSANNTVTLTLCWQTPQDETPHNFSMTTQIRG</sequence>